<organism evidence="1 2">
    <name type="scientific">Peromyscus maniculatus bairdii</name>
    <name type="common">Prairie deer mouse</name>
    <dbReference type="NCBI Taxonomy" id="230844"/>
    <lineage>
        <taxon>Eukaryota</taxon>
        <taxon>Metazoa</taxon>
        <taxon>Chordata</taxon>
        <taxon>Craniata</taxon>
        <taxon>Vertebrata</taxon>
        <taxon>Euteleostomi</taxon>
        <taxon>Mammalia</taxon>
        <taxon>Eutheria</taxon>
        <taxon>Euarchontoglires</taxon>
        <taxon>Glires</taxon>
        <taxon>Rodentia</taxon>
        <taxon>Myomorpha</taxon>
        <taxon>Muroidea</taxon>
        <taxon>Cricetidae</taxon>
        <taxon>Neotominae</taxon>
        <taxon>Peromyscus</taxon>
    </lineage>
</organism>
<evidence type="ECO:0000313" key="2">
    <source>
        <dbReference type="Proteomes" id="UP000694547"/>
    </source>
</evidence>
<dbReference type="PANTHER" id="PTHR14520:SF4">
    <property type="entry name" value="LARGE RIBOSOMAL SUBUNIT PROTEIN ML63"/>
    <property type="match status" value="1"/>
</dbReference>
<dbReference type="PIRSF" id="PIRSF011124">
    <property type="entry name" value="MRP63"/>
    <property type="match status" value="1"/>
</dbReference>
<proteinExistence type="predicted"/>
<protein>
    <submittedName>
        <fullName evidence="1">Mitochondrial ribosomal protein L57</fullName>
    </submittedName>
</protein>
<name>A0A6I9M185_PERMB</name>
<dbReference type="Ensembl" id="ENSPEMT00000004585.2">
    <property type="protein sequence ID" value="ENSPEMP00000002915.1"/>
    <property type="gene ID" value="ENSPEMG00000003727.2"/>
</dbReference>
<dbReference type="RefSeq" id="XP_006988498.1">
    <property type="nucleotide sequence ID" value="XM_006988436.4"/>
</dbReference>
<dbReference type="Proteomes" id="UP000694547">
    <property type="component" value="Chromosome 9"/>
</dbReference>
<gene>
    <name evidence="1" type="primary">Mrpl57</name>
</gene>
<reference evidence="1 2" key="1">
    <citation type="submission" date="2018-10" db="EMBL/GenBank/DDBJ databases">
        <title>Improved assembly of the deer mouse Peromyscus maniculatus genome.</title>
        <authorList>
            <person name="Lassance J.-M."/>
            <person name="Hoekstra H.E."/>
        </authorList>
    </citation>
    <scope>NUCLEOTIDE SEQUENCE [LARGE SCALE GENOMIC DNA]</scope>
</reference>
<dbReference type="CTD" id="78988"/>
<dbReference type="AlphaFoldDB" id="A0A6I9M185"/>
<sequence>MFFTAVLLRGRIPGHQWIGKHRRPRNVSFRMKENMIRRLEVEAENHYWLSMPYMTVEQEYRHAAERRAQAFEAIKAAATSKFPPHRYVADQLDHLNVTKKWS</sequence>
<reference evidence="1" key="3">
    <citation type="submission" date="2025-09" db="UniProtKB">
        <authorList>
            <consortium name="Ensembl"/>
        </authorList>
    </citation>
    <scope>IDENTIFICATION</scope>
</reference>
<dbReference type="OrthoDB" id="6019958at2759"/>
<dbReference type="PANTHER" id="PTHR14520">
    <property type="entry name" value="MITOCHONDRIAL RIBOSOMAL PROTEIN 63"/>
    <property type="match status" value="1"/>
</dbReference>
<reference evidence="1" key="2">
    <citation type="submission" date="2025-08" db="UniProtKB">
        <authorList>
            <consortium name="Ensembl"/>
        </authorList>
    </citation>
    <scope>IDENTIFICATION</scope>
</reference>
<keyword evidence="2" id="KW-1185">Reference proteome</keyword>
<dbReference type="GeneTree" id="ENSGT00390000008171"/>
<dbReference type="GeneID" id="102904481"/>
<dbReference type="InterPro" id="IPR016576">
    <property type="entry name" value="Ribosomal_mL63"/>
</dbReference>
<accession>A0A6I9M185</accession>
<dbReference type="GO" id="GO:0003735">
    <property type="term" value="F:structural constituent of ribosome"/>
    <property type="evidence" value="ECO:0007669"/>
    <property type="project" value="Ensembl"/>
</dbReference>
<dbReference type="GO" id="GO:0005762">
    <property type="term" value="C:mitochondrial large ribosomal subunit"/>
    <property type="evidence" value="ECO:0007669"/>
    <property type="project" value="Ensembl"/>
</dbReference>
<dbReference type="Pfam" id="PF14978">
    <property type="entry name" value="MRP-63"/>
    <property type="match status" value="1"/>
</dbReference>
<dbReference type="GO" id="GO:0032543">
    <property type="term" value="P:mitochondrial translation"/>
    <property type="evidence" value="ECO:0007669"/>
    <property type="project" value="TreeGrafter"/>
</dbReference>
<evidence type="ECO:0000313" key="1">
    <source>
        <dbReference type="Ensembl" id="ENSPEMP00000002915.1"/>
    </source>
</evidence>